<dbReference type="SUPFAM" id="SSF81324">
    <property type="entry name" value="Voltage-gated potassium channels"/>
    <property type="match status" value="1"/>
</dbReference>
<keyword evidence="3 5" id="KW-1133">Transmembrane helix</keyword>
<proteinExistence type="predicted"/>
<dbReference type="Pfam" id="PF00665">
    <property type="entry name" value="rve"/>
    <property type="match status" value="1"/>
</dbReference>
<feature type="transmembrane region" description="Helical" evidence="5">
    <location>
        <begin position="239"/>
        <end position="258"/>
    </location>
</feature>
<dbReference type="FunFam" id="1.20.120.350:FF:000036">
    <property type="entry name" value="Voltage-dependent sodium channel SCN10A"/>
    <property type="match status" value="1"/>
</dbReference>
<comment type="subcellular location">
    <subcellularLocation>
        <location evidence="1">Membrane</location>
        <topology evidence="1">Multi-pass membrane protein</topology>
    </subcellularLocation>
</comment>
<dbReference type="GO" id="GO:0015074">
    <property type="term" value="P:DNA integration"/>
    <property type="evidence" value="ECO:0007669"/>
    <property type="project" value="InterPro"/>
</dbReference>
<dbReference type="GO" id="GO:0005248">
    <property type="term" value="F:voltage-gated sodium channel activity"/>
    <property type="evidence" value="ECO:0007669"/>
    <property type="project" value="TreeGrafter"/>
</dbReference>
<dbReference type="GO" id="GO:0019228">
    <property type="term" value="P:neuronal action potential"/>
    <property type="evidence" value="ECO:0007669"/>
    <property type="project" value="TreeGrafter"/>
</dbReference>
<keyword evidence="8" id="KW-1185">Reference proteome</keyword>
<dbReference type="AlphaFoldDB" id="A0AA88Y6K0"/>
<gene>
    <name evidence="7" type="ORF">FSP39_013116</name>
</gene>
<evidence type="ECO:0000313" key="8">
    <source>
        <dbReference type="Proteomes" id="UP001186944"/>
    </source>
</evidence>
<keyword evidence="4 5" id="KW-0472">Membrane</keyword>
<dbReference type="GO" id="GO:0086010">
    <property type="term" value="P:membrane depolarization during action potential"/>
    <property type="evidence" value="ECO:0007669"/>
    <property type="project" value="TreeGrafter"/>
</dbReference>
<dbReference type="EMBL" id="VSWD01000009">
    <property type="protein sequence ID" value="KAK3093243.1"/>
    <property type="molecule type" value="Genomic_DNA"/>
</dbReference>
<evidence type="ECO:0000256" key="4">
    <source>
        <dbReference type="ARBA" id="ARBA00023136"/>
    </source>
</evidence>
<feature type="domain" description="Integrase catalytic" evidence="6">
    <location>
        <begin position="57"/>
        <end position="163"/>
    </location>
</feature>
<accession>A0AA88Y6K0</accession>
<dbReference type="Proteomes" id="UP001186944">
    <property type="component" value="Unassembled WGS sequence"/>
</dbReference>
<dbReference type="InterPro" id="IPR005821">
    <property type="entry name" value="Ion_trans_dom"/>
</dbReference>
<dbReference type="Gene3D" id="1.10.287.70">
    <property type="match status" value="1"/>
</dbReference>
<evidence type="ECO:0000256" key="3">
    <source>
        <dbReference type="ARBA" id="ARBA00022989"/>
    </source>
</evidence>
<dbReference type="InterPro" id="IPR001584">
    <property type="entry name" value="Integrase_cat-core"/>
</dbReference>
<sequence length="397" mass="45272">MKAKKKVETSKILSKKYYDPKHPGSYGGVKSFKKALGNLKVKEQDVSDWLMTQDTYTLHKPVRRSFKRRKVLVAVIDQQWQADLVDLQSIAKYNDGYKYLLTCIDVLSKYAWVIPLRDKTGKTLVEAFKAIFKSGRTPRQLQTDKGSEFTNRNFQSFLRENDVHFFTTENEDIKASIAESALIIITIIVNCAFMAMKDNPVPDIEYVFTGVYTVEAAIKISARGFIICNYTYLRDPWNWLDFIVITLAYVTMGVDLGNLSALRTFRVLRALKTVAVIPGLKTIVGALLEAVRRLRDVGILTLFMLSIFALIGMQLYTASLQHRCVKLSDNHNMTDEEYYEHMRNRSNYQMNAFGVELICGNTTDAGYDQLLYLKNNFKLVEKSVISSKKGVGASEFL</sequence>
<dbReference type="Pfam" id="PF00520">
    <property type="entry name" value="Ion_trans"/>
    <property type="match status" value="1"/>
</dbReference>
<reference evidence="7" key="1">
    <citation type="submission" date="2019-08" db="EMBL/GenBank/DDBJ databases">
        <title>The improved chromosome-level genome for the pearl oyster Pinctada fucata martensii using PacBio sequencing and Hi-C.</title>
        <authorList>
            <person name="Zheng Z."/>
        </authorList>
    </citation>
    <scope>NUCLEOTIDE SEQUENCE</scope>
    <source>
        <strain evidence="7">ZZ-2019</strain>
        <tissue evidence="7">Adductor muscle</tissue>
    </source>
</reference>
<dbReference type="PANTHER" id="PTHR10037:SF288">
    <property type="entry name" value="SODIUM CHANNEL PROTEIN PARA"/>
    <property type="match status" value="1"/>
</dbReference>
<evidence type="ECO:0000313" key="7">
    <source>
        <dbReference type="EMBL" id="KAK3093243.1"/>
    </source>
</evidence>
<name>A0AA88Y6K0_PINIB</name>
<dbReference type="InterPro" id="IPR036397">
    <property type="entry name" value="RNaseH_sf"/>
</dbReference>
<dbReference type="Gene3D" id="1.20.120.350">
    <property type="entry name" value="Voltage-gated potassium channels. Chain C"/>
    <property type="match status" value="1"/>
</dbReference>
<feature type="transmembrane region" description="Helical" evidence="5">
    <location>
        <begin position="297"/>
        <end position="316"/>
    </location>
</feature>
<evidence type="ECO:0000259" key="6">
    <source>
        <dbReference type="PROSITE" id="PS50994"/>
    </source>
</evidence>
<protein>
    <recommendedName>
        <fullName evidence="6">Integrase catalytic domain-containing protein</fullName>
    </recommendedName>
</protein>
<dbReference type="GO" id="GO:0003676">
    <property type="term" value="F:nucleic acid binding"/>
    <property type="evidence" value="ECO:0007669"/>
    <property type="project" value="InterPro"/>
</dbReference>
<dbReference type="SUPFAM" id="SSF53098">
    <property type="entry name" value="Ribonuclease H-like"/>
    <property type="match status" value="1"/>
</dbReference>
<comment type="caution">
    <text evidence="7">The sequence shown here is derived from an EMBL/GenBank/DDBJ whole genome shotgun (WGS) entry which is preliminary data.</text>
</comment>
<dbReference type="InterPro" id="IPR012337">
    <property type="entry name" value="RNaseH-like_sf"/>
</dbReference>
<evidence type="ECO:0000256" key="2">
    <source>
        <dbReference type="ARBA" id="ARBA00022692"/>
    </source>
</evidence>
<dbReference type="InterPro" id="IPR043203">
    <property type="entry name" value="VGCC_Ca_Na"/>
</dbReference>
<dbReference type="GO" id="GO:0001518">
    <property type="term" value="C:voltage-gated sodium channel complex"/>
    <property type="evidence" value="ECO:0007669"/>
    <property type="project" value="TreeGrafter"/>
</dbReference>
<organism evidence="7 8">
    <name type="scientific">Pinctada imbricata</name>
    <name type="common">Atlantic pearl-oyster</name>
    <name type="synonym">Pinctada martensii</name>
    <dbReference type="NCBI Taxonomy" id="66713"/>
    <lineage>
        <taxon>Eukaryota</taxon>
        <taxon>Metazoa</taxon>
        <taxon>Spiralia</taxon>
        <taxon>Lophotrochozoa</taxon>
        <taxon>Mollusca</taxon>
        <taxon>Bivalvia</taxon>
        <taxon>Autobranchia</taxon>
        <taxon>Pteriomorphia</taxon>
        <taxon>Pterioida</taxon>
        <taxon>Pterioidea</taxon>
        <taxon>Pteriidae</taxon>
        <taxon>Pinctada</taxon>
    </lineage>
</organism>
<evidence type="ECO:0000256" key="5">
    <source>
        <dbReference type="SAM" id="Phobius"/>
    </source>
</evidence>
<evidence type="ECO:0000256" key="1">
    <source>
        <dbReference type="ARBA" id="ARBA00004141"/>
    </source>
</evidence>
<dbReference type="PANTHER" id="PTHR10037">
    <property type="entry name" value="VOLTAGE-GATED CATION CHANNEL CALCIUM AND SODIUM"/>
    <property type="match status" value="1"/>
</dbReference>
<keyword evidence="2 5" id="KW-0812">Transmembrane</keyword>
<dbReference type="InterPro" id="IPR027359">
    <property type="entry name" value="Volt_channel_dom_sf"/>
</dbReference>
<dbReference type="PROSITE" id="PS50994">
    <property type="entry name" value="INTEGRASE"/>
    <property type="match status" value="1"/>
</dbReference>
<dbReference type="Gene3D" id="3.30.420.10">
    <property type="entry name" value="Ribonuclease H-like superfamily/Ribonuclease H"/>
    <property type="match status" value="1"/>
</dbReference>
<feature type="transmembrane region" description="Helical" evidence="5">
    <location>
        <begin position="177"/>
        <end position="196"/>
    </location>
</feature>